<accession>A0A7Y7IFL9</accession>
<gene>
    <name evidence="3" type="ORF">G6034_05295</name>
</gene>
<keyword evidence="1" id="KW-0812">Transmembrane</keyword>
<sequence length="266" mass="26821">MTDMGLAVGSPAFGGGKAETVRRPGHPAVVLALVLAGVLALSGCAGAGLAAGNNAYPAASKASQAEPHKVVVVGDSFSTGMGSSVADAWPSLIDATPLNPEDNFDVVNVSQNGSGYVTVGDNNSTFVSQVKGAVTPDTQIVAFFGSENDMGNSKADIRAAAEAAFDAVKAKSPHAVVLAVGPPSYTTSPEAARLAVRDALKQAASRAGALFVDPIAQGWFIGQAAELVGPDGDHPSAAGQRYLQAQLEKLISEEVPAMPAPTPTSK</sequence>
<keyword evidence="4" id="KW-1185">Reference proteome</keyword>
<dbReference type="InterPro" id="IPR036514">
    <property type="entry name" value="SGNH_hydro_sf"/>
</dbReference>
<keyword evidence="3" id="KW-0378">Hydrolase</keyword>
<feature type="transmembrane region" description="Helical" evidence="1">
    <location>
        <begin position="28"/>
        <end position="51"/>
    </location>
</feature>
<dbReference type="PANTHER" id="PTHR43784:SF2">
    <property type="entry name" value="GDSL-LIKE LIPASE_ACYLHYDROLASE, PUTATIVE (AFU_ORTHOLOGUE AFUA_2G00820)-RELATED"/>
    <property type="match status" value="1"/>
</dbReference>
<dbReference type="InterPro" id="IPR013830">
    <property type="entry name" value="SGNH_hydro"/>
</dbReference>
<organism evidence="3 4">
    <name type="scientific">Arthrobacter wenxiniae</name>
    <dbReference type="NCBI Taxonomy" id="2713570"/>
    <lineage>
        <taxon>Bacteria</taxon>
        <taxon>Bacillati</taxon>
        <taxon>Actinomycetota</taxon>
        <taxon>Actinomycetes</taxon>
        <taxon>Micrococcales</taxon>
        <taxon>Micrococcaceae</taxon>
        <taxon>Arthrobacter</taxon>
    </lineage>
</organism>
<feature type="domain" description="SGNH hydrolase-type esterase" evidence="2">
    <location>
        <begin position="72"/>
        <end position="241"/>
    </location>
</feature>
<keyword evidence="1" id="KW-0472">Membrane</keyword>
<keyword evidence="1" id="KW-1133">Transmembrane helix</keyword>
<protein>
    <submittedName>
        <fullName evidence="3">SGNH/GDSL hydrolase family protein</fullName>
    </submittedName>
</protein>
<name>A0A7Y7IFL9_9MICC</name>
<dbReference type="PANTHER" id="PTHR43784">
    <property type="entry name" value="GDSL-LIKE LIPASE/ACYLHYDROLASE, PUTATIVE (AFU_ORTHOLOGUE AFUA_2G00820)-RELATED"/>
    <property type="match status" value="1"/>
</dbReference>
<dbReference type="Pfam" id="PF13472">
    <property type="entry name" value="Lipase_GDSL_2"/>
    <property type="match status" value="1"/>
</dbReference>
<evidence type="ECO:0000259" key="2">
    <source>
        <dbReference type="Pfam" id="PF13472"/>
    </source>
</evidence>
<proteinExistence type="predicted"/>
<evidence type="ECO:0000313" key="3">
    <source>
        <dbReference type="EMBL" id="NVM94332.1"/>
    </source>
</evidence>
<evidence type="ECO:0000313" key="4">
    <source>
        <dbReference type="Proteomes" id="UP000543556"/>
    </source>
</evidence>
<dbReference type="GO" id="GO:0016787">
    <property type="term" value="F:hydrolase activity"/>
    <property type="evidence" value="ECO:0007669"/>
    <property type="project" value="UniProtKB-KW"/>
</dbReference>
<evidence type="ECO:0000256" key="1">
    <source>
        <dbReference type="SAM" id="Phobius"/>
    </source>
</evidence>
<dbReference type="SUPFAM" id="SSF52266">
    <property type="entry name" value="SGNH hydrolase"/>
    <property type="match status" value="1"/>
</dbReference>
<dbReference type="Gene3D" id="3.40.50.1110">
    <property type="entry name" value="SGNH hydrolase"/>
    <property type="match status" value="1"/>
</dbReference>
<dbReference type="CDD" id="cd00229">
    <property type="entry name" value="SGNH_hydrolase"/>
    <property type="match status" value="1"/>
</dbReference>
<dbReference type="InterPro" id="IPR053140">
    <property type="entry name" value="GDSL_Rv0518-like"/>
</dbReference>
<dbReference type="Proteomes" id="UP000543556">
    <property type="component" value="Unassembled WGS sequence"/>
</dbReference>
<dbReference type="EMBL" id="JAAMFM010000005">
    <property type="protein sequence ID" value="NVM94332.1"/>
    <property type="molecule type" value="Genomic_DNA"/>
</dbReference>
<comment type="caution">
    <text evidence="3">The sequence shown here is derived from an EMBL/GenBank/DDBJ whole genome shotgun (WGS) entry which is preliminary data.</text>
</comment>
<dbReference type="AlphaFoldDB" id="A0A7Y7IFL9"/>
<reference evidence="3 4" key="1">
    <citation type="submission" date="2020-02" db="EMBL/GenBank/DDBJ databases">
        <title>Genome sequence of strain AETb3-4.</title>
        <authorList>
            <person name="Gao J."/>
            <person name="Zhang X."/>
        </authorList>
    </citation>
    <scope>NUCLEOTIDE SEQUENCE [LARGE SCALE GENOMIC DNA]</scope>
    <source>
        <strain evidence="3 4">AETb3-4</strain>
    </source>
</reference>